<evidence type="ECO:0000313" key="2">
    <source>
        <dbReference type="Proteomes" id="UP000661077"/>
    </source>
</evidence>
<dbReference type="Proteomes" id="UP000661077">
    <property type="component" value="Unassembled WGS sequence"/>
</dbReference>
<gene>
    <name evidence="1" type="ORF">JM946_27885</name>
</gene>
<dbReference type="EMBL" id="JAEVLS010000008">
    <property type="protein sequence ID" value="MBM0108572.1"/>
    <property type="molecule type" value="Genomic_DNA"/>
</dbReference>
<keyword evidence="2" id="KW-1185">Reference proteome</keyword>
<evidence type="ECO:0000313" key="1">
    <source>
        <dbReference type="EMBL" id="MBM0108572.1"/>
    </source>
</evidence>
<protein>
    <submittedName>
        <fullName evidence="1">Uncharacterized protein</fullName>
    </submittedName>
</protein>
<sequence length="105" mass="11586">MAMQTFEELADEDLDRIEARAAAATTGPWFSYVAGRDPEADGSFIELGRCNEVGTFESIELVGATAADQDFIASARQDVPMLLRAVRCLRARLRYESVSNKNDSH</sequence>
<name>A0ABS1X5S2_9GAMM</name>
<accession>A0ABS1X5S2</accession>
<dbReference type="RefSeq" id="WP_203170721.1">
    <property type="nucleotide sequence ID" value="NZ_JAEVLS010000008.1"/>
</dbReference>
<comment type="caution">
    <text evidence="1">The sequence shown here is derived from an EMBL/GenBank/DDBJ whole genome shotgun (WGS) entry which is preliminary data.</text>
</comment>
<reference evidence="1 2" key="1">
    <citation type="journal article" date="2021" name="Int. J. Syst. Evol. Microbiol.">
        <title>Steroidobacter gossypii sp. nov., isolated from soil of cotton cropping field.</title>
        <authorList>
            <person name="Huang R."/>
            <person name="Yang S."/>
            <person name="Zhen C."/>
            <person name="Liu W."/>
        </authorList>
    </citation>
    <scope>NUCLEOTIDE SEQUENCE [LARGE SCALE GENOMIC DNA]</scope>
    <source>
        <strain evidence="1 2">S1-65</strain>
    </source>
</reference>
<proteinExistence type="predicted"/>
<organism evidence="1 2">
    <name type="scientific">Steroidobacter gossypii</name>
    <dbReference type="NCBI Taxonomy" id="2805490"/>
    <lineage>
        <taxon>Bacteria</taxon>
        <taxon>Pseudomonadati</taxon>
        <taxon>Pseudomonadota</taxon>
        <taxon>Gammaproteobacteria</taxon>
        <taxon>Steroidobacterales</taxon>
        <taxon>Steroidobacteraceae</taxon>
        <taxon>Steroidobacter</taxon>
    </lineage>
</organism>